<organism evidence="2 3">
    <name type="scientific">Podospora comata</name>
    <dbReference type="NCBI Taxonomy" id="48703"/>
    <lineage>
        <taxon>Eukaryota</taxon>
        <taxon>Fungi</taxon>
        <taxon>Dikarya</taxon>
        <taxon>Ascomycota</taxon>
        <taxon>Pezizomycotina</taxon>
        <taxon>Sordariomycetes</taxon>
        <taxon>Sordariomycetidae</taxon>
        <taxon>Sordariales</taxon>
        <taxon>Podosporaceae</taxon>
        <taxon>Podospora</taxon>
    </lineage>
</organism>
<feature type="region of interest" description="Disordered" evidence="1">
    <location>
        <begin position="101"/>
        <end position="238"/>
    </location>
</feature>
<evidence type="ECO:0000313" key="2">
    <source>
        <dbReference type="EMBL" id="VBB82071.1"/>
    </source>
</evidence>
<feature type="compositionally biased region" description="Low complexity" evidence="1">
    <location>
        <begin position="222"/>
        <end position="231"/>
    </location>
</feature>
<feature type="compositionally biased region" description="Low complexity" evidence="1">
    <location>
        <begin position="187"/>
        <end position="212"/>
    </location>
</feature>
<feature type="region of interest" description="Disordered" evidence="1">
    <location>
        <begin position="39"/>
        <end position="65"/>
    </location>
</feature>
<reference evidence="2" key="1">
    <citation type="submission" date="2018-02" db="EMBL/GenBank/DDBJ databases">
        <authorList>
            <person name="Silar P."/>
        </authorList>
    </citation>
    <scope>NUCLEOTIDE SEQUENCE [LARGE SCALE GENOMIC DNA]</scope>
    <source>
        <strain evidence="2">T</strain>
    </source>
</reference>
<dbReference type="EMBL" id="LR026968">
    <property type="protein sequence ID" value="VBB82071.1"/>
    <property type="molecule type" value="Genomic_DNA"/>
</dbReference>
<feature type="compositionally biased region" description="Polar residues" evidence="1">
    <location>
        <begin position="161"/>
        <end position="179"/>
    </location>
</feature>
<evidence type="ECO:0000313" key="3">
    <source>
        <dbReference type="Proteomes" id="UP000280685"/>
    </source>
</evidence>
<keyword evidence="3" id="KW-1185">Reference proteome</keyword>
<dbReference type="Proteomes" id="UP000280685">
    <property type="component" value="Chromosome 5"/>
</dbReference>
<evidence type="ECO:0000256" key="1">
    <source>
        <dbReference type="SAM" id="MobiDB-lite"/>
    </source>
</evidence>
<sequence>MVIDQLILSLLKGRWREFTLSVEPNVFRIRKSNTITMSYNPSYQGQPPNDGIEQNNPNRSHGSPQFTVTRDELQQIFYDIGFPPASISNLLLQQVNPNCTSNSYGNPQSNTPRSVPNEDTWLQQGSVPNAWHPQVNPNYNSYGNPQSDLQRSVPSAWHPQVNPNVDTSLGVVPNSQPRPSVTAIAPSNRSTNQVQRQQQPPTPTAAAAATPLPSSPRPPAQPSAQPARSVAKSPTGIERTPPYGNLICLCHIHQVRGVRDGVVPYCNVGGYLRGECLGHLDESPPKLCEACREAGCLSWLSP</sequence>
<feature type="compositionally biased region" description="Polar residues" evidence="1">
    <location>
        <begin position="135"/>
        <end position="153"/>
    </location>
</feature>
<name>A0ABY6SFG3_PODCO</name>
<feature type="compositionally biased region" description="Polar residues" evidence="1">
    <location>
        <begin position="101"/>
        <end position="114"/>
    </location>
</feature>
<gene>
    <name evidence="2" type="ORF">PODCO_511117</name>
</gene>
<proteinExistence type="predicted"/>
<protein>
    <submittedName>
        <fullName evidence="2">Uncharacterized protein</fullName>
    </submittedName>
</protein>
<accession>A0ABY6SFG3</accession>